<gene>
    <name evidence="3" type="ORF">COV55_00285</name>
</gene>
<keyword evidence="2" id="KW-0812">Transmembrane</keyword>
<dbReference type="EMBL" id="PCWQ01000004">
    <property type="protein sequence ID" value="PIR07326.1"/>
    <property type="molecule type" value="Genomic_DNA"/>
</dbReference>
<sequence>MENNKKPNKRIGWFVALVIIVAAIFWWQFKTSEIIYNSSTELEIFNVPVGQTVVFKDGPTITVKGDTVIDGELKCDDGPLLLTVEGKLTVNGKLTCALDDGVSEDNLGNGINIVAKGEVEFNSSAVVQTNGHLQLVDDENKLASTQEAIDQLYNDAGEDSGEGLRIGPMIPIDLAPGQVAFSNNKQAQVLYPNIYVNQNNLAEKFKNVIIPSVQAEEAAKDIAGNDVADTVKIGGLWVVGRPVNNPPGVIDMPTPPEGIKKIIIAYNFGGRNMNIADLILFGPDGRPGAEDKNACDVKGDDGQNAFRLNIQAPSVTINNFSLHLGSGGFGGNAETDKDCDPGQAMGGQGAEAGNFKITGSNRFQIVGAFDIFPGAGGAGGKAIAHGKDGKNPGEKGGNAIAQGGQGAANKKGAKVTGEVSGLDNVTIAKIVAGRGGDALAEAGRGGDGKGCKSNGGEGGKASANAGNGGAATSRTAESTGGNGGDAEAIAGRGGDGGDCDPKDDGGKGGNGGEAAATAGTGGTGKTTRGNDGIVKNEIGGDGGDGGDGCLPGKGGKEGNAVTLGKDGADGKNLCILVQDEPLVDPEDPGDDGEELVLNPSSLVKKHVIGVSSCPDPFDGFSISGPAGGTWNVEGIPQWLNIAPSGSFGPVPVSFNCNITDFTTHQEAATLYFSSGEQTASLLVQINVSAE</sequence>
<accession>A0A2H0NGX2</accession>
<reference evidence="3 4" key="1">
    <citation type="submission" date="2017-09" db="EMBL/GenBank/DDBJ databases">
        <title>Depth-based differentiation of microbial function through sediment-hosted aquifers and enrichment of novel symbionts in the deep terrestrial subsurface.</title>
        <authorList>
            <person name="Probst A.J."/>
            <person name="Ladd B."/>
            <person name="Jarett J.K."/>
            <person name="Geller-Mcgrath D.E."/>
            <person name="Sieber C.M."/>
            <person name="Emerson J.B."/>
            <person name="Anantharaman K."/>
            <person name="Thomas B.C."/>
            <person name="Malmstrom R."/>
            <person name="Stieglmeier M."/>
            <person name="Klingl A."/>
            <person name="Woyke T."/>
            <person name="Ryan C.M."/>
            <person name="Banfield J.F."/>
        </authorList>
    </citation>
    <scope>NUCLEOTIDE SEQUENCE [LARGE SCALE GENOMIC DNA]</scope>
    <source>
        <strain evidence="3">CG11_big_fil_rev_8_21_14_0_20_36_20</strain>
    </source>
</reference>
<organism evidence="3 4">
    <name type="scientific">Candidatus Komeilibacteria bacterium CG11_big_fil_rev_8_21_14_0_20_36_20</name>
    <dbReference type="NCBI Taxonomy" id="1974477"/>
    <lineage>
        <taxon>Bacteria</taxon>
        <taxon>Candidatus Komeiliibacteriota</taxon>
    </lineage>
</organism>
<comment type="caution">
    <text evidence="3">The sequence shown here is derived from an EMBL/GenBank/DDBJ whole genome shotgun (WGS) entry which is preliminary data.</text>
</comment>
<evidence type="ECO:0000256" key="2">
    <source>
        <dbReference type="SAM" id="Phobius"/>
    </source>
</evidence>
<evidence type="ECO:0000313" key="3">
    <source>
        <dbReference type="EMBL" id="PIR07326.1"/>
    </source>
</evidence>
<dbReference type="AlphaFoldDB" id="A0A2H0NGX2"/>
<feature type="compositionally biased region" description="Gly residues" evidence="1">
    <location>
        <begin position="539"/>
        <end position="551"/>
    </location>
</feature>
<dbReference type="Proteomes" id="UP000230564">
    <property type="component" value="Unassembled WGS sequence"/>
</dbReference>
<feature type="region of interest" description="Disordered" evidence="1">
    <location>
        <begin position="440"/>
        <end position="551"/>
    </location>
</feature>
<name>A0A2H0NGX2_9BACT</name>
<feature type="transmembrane region" description="Helical" evidence="2">
    <location>
        <begin position="12"/>
        <end position="29"/>
    </location>
</feature>
<proteinExistence type="predicted"/>
<feature type="compositionally biased region" description="Low complexity" evidence="1">
    <location>
        <begin position="397"/>
        <end position="410"/>
    </location>
</feature>
<keyword evidence="2" id="KW-0472">Membrane</keyword>
<feature type="region of interest" description="Disordered" evidence="1">
    <location>
        <begin position="383"/>
        <end position="412"/>
    </location>
</feature>
<evidence type="ECO:0000256" key="1">
    <source>
        <dbReference type="SAM" id="MobiDB-lite"/>
    </source>
</evidence>
<protein>
    <submittedName>
        <fullName evidence="3">Uncharacterized protein</fullName>
    </submittedName>
</protein>
<keyword evidence="2" id="KW-1133">Transmembrane helix</keyword>
<evidence type="ECO:0000313" key="4">
    <source>
        <dbReference type="Proteomes" id="UP000230564"/>
    </source>
</evidence>